<accession>A0A7E4VIW5</accession>
<evidence type="ECO:0000256" key="4">
    <source>
        <dbReference type="ARBA" id="ARBA00022737"/>
    </source>
</evidence>
<dbReference type="Gene3D" id="2.40.128.620">
    <property type="match status" value="1"/>
</dbReference>
<feature type="region of interest" description="Disordered" evidence="9">
    <location>
        <begin position="180"/>
        <end position="200"/>
    </location>
</feature>
<organism evidence="11 12">
    <name type="scientific">Panagrellus redivivus</name>
    <name type="common">Microworm</name>
    <dbReference type="NCBI Taxonomy" id="6233"/>
    <lineage>
        <taxon>Eukaryota</taxon>
        <taxon>Metazoa</taxon>
        <taxon>Ecdysozoa</taxon>
        <taxon>Nematoda</taxon>
        <taxon>Chromadorea</taxon>
        <taxon>Rhabditida</taxon>
        <taxon>Tylenchina</taxon>
        <taxon>Panagrolaimomorpha</taxon>
        <taxon>Panagrolaimoidea</taxon>
        <taxon>Panagrolaimidae</taxon>
        <taxon>Panagrellus</taxon>
    </lineage>
</organism>
<feature type="disulfide bond" evidence="8">
    <location>
        <begin position="94"/>
        <end position="109"/>
    </location>
</feature>
<feature type="signal peptide" evidence="10">
    <location>
        <begin position="1"/>
        <end position="22"/>
    </location>
</feature>
<dbReference type="PROSITE" id="PS50068">
    <property type="entry name" value="LDLRA_2"/>
    <property type="match status" value="3"/>
</dbReference>
<dbReference type="InterPro" id="IPR023415">
    <property type="entry name" value="LDLR_class-A_CS"/>
</dbReference>
<dbReference type="Gene3D" id="4.10.400.10">
    <property type="entry name" value="Low-density Lipoprotein Receptor"/>
    <property type="match status" value="2"/>
</dbReference>
<feature type="disulfide bond" evidence="8">
    <location>
        <begin position="159"/>
        <end position="177"/>
    </location>
</feature>
<dbReference type="WBParaSite" id="Pan_g21034.t1">
    <property type="protein sequence ID" value="Pan_g21034.t1"/>
    <property type="gene ID" value="Pan_g21034"/>
</dbReference>
<evidence type="ECO:0000256" key="10">
    <source>
        <dbReference type="SAM" id="SignalP"/>
    </source>
</evidence>
<evidence type="ECO:0000256" key="9">
    <source>
        <dbReference type="SAM" id="MobiDB-lite"/>
    </source>
</evidence>
<evidence type="ECO:0000256" key="7">
    <source>
        <dbReference type="ARBA" id="ARBA00023157"/>
    </source>
</evidence>
<evidence type="ECO:0000256" key="6">
    <source>
        <dbReference type="ARBA" id="ARBA00023136"/>
    </source>
</evidence>
<evidence type="ECO:0000256" key="1">
    <source>
        <dbReference type="ARBA" id="ARBA00004167"/>
    </source>
</evidence>
<keyword evidence="11" id="KW-1185">Reference proteome</keyword>
<reference evidence="12" key="2">
    <citation type="submission" date="2020-10" db="UniProtKB">
        <authorList>
            <consortium name="WormBaseParasite"/>
        </authorList>
    </citation>
    <scope>IDENTIFICATION</scope>
</reference>
<keyword evidence="10" id="KW-0732">Signal</keyword>
<dbReference type="GO" id="GO:0012505">
    <property type="term" value="C:endomembrane system"/>
    <property type="evidence" value="ECO:0007669"/>
    <property type="project" value="UniProtKB-SubCell"/>
</dbReference>
<comment type="caution">
    <text evidence="8">Lacks conserved residue(s) required for the propagation of feature annotation.</text>
</comment>
<evidence type="ECO:0000313" key="12">
    <source>
        <dbReference type="WBParaSite" id="Pan_g21034.t1"/>
    </source>
</evidence>
<dbReference type="PRINTS" id="PR00261">
    <property type="entry name" value="LDLRECEPTOR"/>
</dbReference>
<dbReference type="InterPro" id="IPR036055">
    <property type="entry name" value="LDL_receptor-like_sf"/>
</dbReference>
<feature type="disulfide bond" evidence="8">
    <location>
        <begin position="34"/>
        <end position="52"/>
    </location>
</feature>
<proteinExistence type="predicted"/>
<reference evidence="11" key="1">
    <citation type="journal article" date="2013" name="Genetics">
        <title>The draft genome and transcriptome of Panagrellus redivivus are shaped by the harsh demands of a free-living lifestyle.</title>
        <authorList>
            <person name="Srinivasan J."/>
            <person name="Dillman A.R."/>
            <person name="Macchietto M.G."/>
            <person name="Heikkinen L."/>
            <person name="Lakso M."/>
            <person name="Fracchia K.M."/>
            <person name="Antoshechkin I."/>
            <person name="Mortazavi A."/>
            <person name="Wong G."/>
            <person name="Sternberg P.W."/>
        </authorList>
    </citation>
    <scope>NUCLEOTIDE SEQUENCE [LARGE SCALE GENOMIC DNA]</scope>
    <source>
        <strain evidence="11">MT8872</strain>
    </source>
</reference>
<dbReference type="InterPro" id="IPR050685">
    <property type="entry name" value="LDLR"/>
</dbReference>
<feature type="region of interest" description="Disordered" evidence="9">
    <location>
        <begin position="348"/>
        <end position="368"/>
    </location>
</feature>
<protein>
    <submittedName>
        <fullName evidence="12">Very low-density lipoprotein receptor</fullName>
    </submittedName>
</protein>
<evidence type="ECO:0000256" key="2">
    <source>
        <dbReference type="ARBA" id="ARBA00004308"/>
    </source>
</evidence>
<dbReference type="SMART" id="SM00192">
    <property type="entry name" value="LDLa"/>
    <property type="match status" value="3"/>
</dbReference>
<evidence type="ECO:0000313" key="11">
    <source>
        <dbReference type="Proteomes" id="UP000492821"/>
    </source>
</evidence>
<keyword evidence="3" id="KW-0812">Transmembrane</keyword>
<keyword evidence="6" id="KW-0472">Membrane</keyword>
<evidence type="ECO:0000256" key="5">
    <source>
        <dbReference type="ARBA" id="ARBA00022989"/>
    </source>
</evidence>
<name>A0A7E4VIW5_PANRE</name>
<dbReference type="InterPro" id="IPR002172">
    <property type="entry name" value="LDrepeatLR_classA_rpt"/>
</dbReference>
<dbReference type="PROSITE" id="PS01209">
    <property type="entry name" value="LDLRA_1"/>
    <property type="match status" value="2"/>
</dbReference>
<dbReference type="Pfam" id="PF00057">
    <property type="entry name" value="Ldl_recept_a"/>
    <property type="match status" value="2"/>
</dbReference>
<dbReference type="AlphaFoldDB" id="A0A7E4VIW5"/>
<keyword evidence="7 8" id="KW-1015">Disulfide bond</keyword>
<sequence length="368" mass="39934">MTMDLLYLVTVTCFVVFSVASAWNCTEEEGFYQCKSGKCIPDPWVCDGARDCPDGDDEIHVKCGSGETVCSGLHFECVDPHSGQKKCARPEWRCDGFVDCAKGIDEENCERPQPQLAALPGQITPNNRGKIAVLTASSTPPDANDPENGTTCDDSTFKCNDGTCIDRDKVCDDNKDCKDGSDEAEQRCSEPPIRPLIQPGVPTVASTTTAFVATSSEKTETTTVLLNITQHTLASILKLTTPIAPKPPQLIDLFTKTVPVHIERSEESHDDTPKTIVETTKPYENLITTSETAALSSENIKMKPQRYAIVGNSNPATAKPLRSPVYGTPIVPVRNFQVLFPLHAEMKGSSKGISKASVPPRQINNESS</sequence>
<dbReference type="GO" id="GO:0016192">
    <property type="term" value="P:vesicle-mediated transport"/>
    <property type="evidence" value="ECO:0007669"/>
    <property type="project" value="UniProtKB-ARBA"/>
</dbReference>
<feature type="disulfide bond" evidence="8">
    <location>
        <begin position="152"/>
        <end position="164"/>
    </location>
</feature>
<dbReference type="GO" id="GO:0005886">
    <property type="term" value="C:plasma membrane"/>
    <property type="evidence" value="ECO:0007669"/>
    <property type="project" value="TreeGrafter"/>
</dbReference>
<dbReference type="SUPFAM" id="SSF57424">
    <property type="entry name" value="LDL receptor-like module"/>
    <property type="match status" value="3"/>
</dbReference>
<evidence type="ECO:0000256" key="8">
    <source>
        <dbReference type="PROSITE-ProRule" id="PRU00124"/>
    </source>
</evidence>
<evidence type="ECO:0000256" key="3">
    <source>
        <dbReference type="ARBA" id="ARBA00022692"/>
    </source>
</evidence>
<comment type="subcellular location">
    <subcellularLocation>
        <location evidence="2">Endomembrane system</location>
    </subcellularLocation>
    <subcellularLocation>
        <location evidence="1">Membrane</location>
        <topology evidence="1">Single-pass membrane protein</topology>
    </subcellularLocation>
</comment>
<dbReference type="Proteomes" id="UP000492821">
    <property type="component" value="Unassembled WGS sequence"/>
</dbReference>
<keyword evidence="5" id="KW-1133">Transmembrane helix</keyword>
<dbReference type="PANTHER" id="PTHR24270">
    <property type="entry name" value="LOW-DENSITY LIPOPROTEIN RECEPTOR-RELATED"/>
    <property type="match status" value="1"/>
</dbReference>
<keyword evidence="4" id="KW-0677">Repeat</keyword>
<feature type="chain" id="PRO_5028808382" evidence="10">
    <location>
        <begin position="23"/>
        <end position="368"/>
    </location>
</feature>
<dbReference type="CDD" id="cd00112">
    <property type="entry name" value="LDLa"/>
    <property type="match status" value="3"/>
</dbReference>